<name>A0ABT1LWP8_9MYCO</name>
<dbReference type="EMBL" id="JANDBD010000002">
    <property type="protein sequence ID" value="MCP9271330.1"/>
    <property type="molecule type" value="Genomic_DNA"/>
</dbReference>
<evidence type="ECO:0000259" key="1">
    <source>
        <dbReference type="Pfam" id="PF14032"/>
    </source>
</evidence>
<dbReference type="Gene3D" id="3.40.1000.70">
    <property type="entry name" value="PknH-like extracellular domain"/>
    <property type="match status" value="1"/>
</dbReference>
<reference evidence="2 3" key="1">
    <citation type="submission" date="2022-06" db="EMBL/GenBank/DDBJ databases">
        <title>Mycolicibacterium sp. CAU 1645 isolated from seawater.</title>
        <authorList>
            <person name="Kim W."/>
        </authorList>
    </citation>
    <scope>NUCLEOTIDE SEQUENCE [LARGE SCALE GENOMIC DNA]</scope>
    <source>
        <strain evidence="2 3">CAU 1645</strain>
    </source>
</reference>
<keyword evidence="3" id="KW-1185">Reference proteome</keyword>
<protein>
    <submittedName>
        <fullName evidence="2">Sensor domain-containing protein</fullName>
    </submittedName>
</protein>
<gene>
    <name evidence="2" type="ORF">NM203_03920</name>
</gene>
<feature type="domain" description="PknH-like extracellular" evidence="1">
    <location>
        <begin position="26"/>
        <end position="193"/>
    </location>
</feature>
<accession>A0ABT1LWP8</accession>
<dbReference type="InterPro" id="IPR026954">
    <property type="entry name" value="PknH-like_Extracell"/>
</dbReference>
<organism evidence="2 3">
    <name type="scientific">Mycolicibacterium arenosum</name>
    <dbReference type="NCBI Taxonomy" id="2952157"/>
    <lineage>
        <taxon>Bacteria</taxon>
        <taxon>Bacillati</taxon>
        <taxon>Actinomycetota</taxon>
        <taxon>Actinomycetes</taxon>
        <taxon>Mycobacteriales</taxon>
        <taxon>Mycobacteriaceae</taxon>
        <taxon>Mycolicibacterium</taxon>
    </lineage>
</organism>
<proteinExistence type="predicted"/>
<evidence type="ECO:0000313" key="2">
    <source>
        <dbReference type="EMBL" id="MCP9271330.1"/>
    </source>
</evidence>
<comment type="caution">
    <text evidence="2">The sequence shown here is derived from an EMBL/GenBank/DDBJ whole genome shotgun (WGS) entry which is preliminary data.</text>
</comment>
<dbReference type="InterPro" id="IPR038232">
    <property type="entry name" value="PknH-like_Extracell_sf"/>
</dbReference>
<dbReference type="Proteomes" id="UP001651690">
    <property type="component" value="Unassembled WGS sequence"/>
</dbReference>
<dbReference type="RefSeq" id="WP_255058372.1">
    <property type="nucleotide sequence ID" value="NZ_JANDBD010000002.1"/>
</dbReference>
<sequence>MALLLAGCTRVVDDARPASQRAVAPITAGQVSDLLSEKAEEDTEPNLFVTVDPEQCAGLAREVDPPFIFGITTPAAHDGGHSFTDDEKHSVQEMVGVYPADFDAQAALAEVSRMIADCQGESLAVTTMEKDTLYFQPRPAADSGVPEIVLWSLGGRSWACDNAFIAAHNAAVEITACGETNGADVLALAKDALTRINALANATL</sequence>
<dbReference type="Pfam" id="PF14032">
    <property type="entry name" value="PknH_C"/>
    <property type="match status" value="1"/>
</dbReference>
<evidence type="ECO:0000313" key="3">
    <source>
        <dbReference type="Proteomes" id="UP001651690"/>
    </source>
</evidence>